<dbReference type="RefSeq" id="WP_072906815.1">
    <property type="nucleotide sequence ID" value="NZ_FQZT01000003.1"/>
</dbReference>
<dbReference type="Gene3D" id="2.40.50.90">
    <property type="match status" value="1"/>
</dbReference>
<proteinExistence type="predicted"/>
<reference evidence="2 3" key="1">
    <citation type="submission" date="2016-11" db="EMBL/GenBank/DDBJ databases">
        <authorList>
            <person name="Jaros S."/>
            <person name="Januszkiewicz K."/>
            <person name="Wedrychowicz H."/>
        </authorList>
    </citation>
    <scope>NUCLEOTIDE SEQUENCE [LARGE SCALE GENOMIC DNA]</scope>
    <source>
        <strain evidence="2 3">DSM 5091</strain>
    </source>
</reference>
<dbReference type="Proteomes" id="UP000184171">
    <property type="component" value="Unassembled WGS sequence"/>
</dbReference>
<name>A0A1M6FCC8_MALRU</name>
<dbReference type="EMBL" id="FQZT01000003">
    <property type="protein sequence ID" value="SHI95322.1"/>
    <property type="molecule type" value="Genomic_DNA"/>
</dbReference>
<evidence type="ECO:0000313" key="3">
    <source>
        <dbReference type="Proteomes" id="UP000184171"/>
    </source>
</evidence>
<organism evidence="2 3">
    <name type="scientific">Malonomonas rubra DSM 5091</name>
    <dbReference type="NCBI Taxonomy" id="1122189"/>
    <lineage>
        <taxon>Bacteria</taxon>
        <taxon>Pseudomonadati</taxon>
        <taxon>Thermodesulfobacteriota</taxon>
        <taxon>Desulfuromonadia</taxon>
        <taxon>Desulfuromonadales</taxon>
        <taxon>Geopsychrobacteraceae</taxon>
        <taxon>Malonomonas</taxon>
    </lineage>
</organism>
<feature type="domain" description="TNase-like" evidence="1">
    <location>
        <begin position="6"/>
        <end position="119"/>
    </location>
</feature>
<dbReference type="Pfam" id="PF00565">
    <property type="entry name" value="SNase"/>
    <property type="match status" value="1"/>
</dbReference>
<dbReference type="AlphaFoldDB" id="A0A1M6FCC8"/>
<dbReference type="InterPro" id="IPR016071">
    <property type="entry name" value="Staphylococal_nuclease_OB-fold"/>
</dbReference>
<evidence type="ECO:0000259" key="1">
    <source>
        <dbReference type="PROSITE" id="PS50830"/>
    </source>
</evidence>
<dbReference type="SMART" id="SM00318">
    <property type="entry name" value="SNc"/>
    <property type="match status" value="1"/>
</dbReference>
<dbReference type="STRING" id="1122189.SAMN02745165_01234"/>
<dbReference type="OrthoDB" id="4376109at2"/>
<evidence type="ECO:0000313" key="2">
    <source>
        <dbReference type="EMBL" id="SHI95322.1"/>
    </source>
</evidence>
<accession>A0A1M6FCC8</accession>
<dbReference type="InterPro" id="IPR035437">
    <property type="entry name" value="SNase_OB-fold_sf"/>
</dbReference>
<dbReference type="SUPFAM" id="SSF50199">
    <property type="entry name" value="Staphylococcal nuclease"/>
    <property type="match status" value="1"/>
</dbReference>
<keyword evidence="3" id="KW-1185">Reference proteome</keyword>
<protein>
    <submittedName>
        <fullName evidence="2">Micrococcal nuclease</fullName>
    </submittedName>
</protein>
<sequence length="119" mass="13923">MTENCYYYRAKIVSVYDGDTCHADLDLGFGIWKKKETLRLSRINAPEIRGESKEAGRLSRDYLRGLILDKEVMLQTLRDSKGKYGRYIAEIWLQDSVDDSWHNVNDLLVEKGHAIYQEY</sequence>
<dbReference type="PROSITE" id="PS50830">
    <property type="entry name" value="TNASE_3"/>
    <property type="match status" value="1"/>
</dbReference>
<gene>
    <name evidence="2" type="ORF">SAMN02745165_01234</name>
</gene>